<proteinExistence type="predicted"/>
<keyword evidence="1" id="KW-0812">Transmembrane</keyword>
<dbReference type="InterPro" id="IPR006976">
    <property type="entry name" value="VanZ-like"/>
</dbReference>
<evidence type="ECO:0000313" key="4">
    <source>
        <dbReference type="Proteomes" id="UP000018227"/>
    </source>
</evidence>
<dbReference type="PANTHER" id="PTHR36834:SF2">
    <property type="entry name" value="MEMBRANE PROTEIN"/>
    <property type="match status" value="1"/>
</dbReference>
<dbReference type="AlphaFoldDB" id="V2XNM3"/>
<dbReference type="eggNOG" id="COG4767">
    <property type="taxonomic scope" value="Bacteria"/>
</dbReference>
<comment type="caution">
    <text evidence="3">The sequence shown here is derived from an EMBL/GenBank/DDBJ whole genome shotgun (WGS) entry which is preliminary data.</text>
</comment>
<keyword evidence="1" id="KW-1133">Transmembrane helix</keyword>
<protein>
    <submittedName>
        <fullName evidence="3">VanZ-like protein</fullName>
    </submittedName>
</protein>
<dbReference type="EMBL" id="ACIL03000007">
    <property type="protein sequence ID" value="ESL03764.1"/>
    <property type="molecule type" value="Genomic_DNA"/>
</dbReference>
<feature type="domain" description="VanZ-like" evidence="2">
    <location>
        <begin position="16"/>
        <end position="144"/>
    </location>
</feature>
<dbReference type="Pfam" id="PF04892">
    <property type="entry name" value="VanZ"/>
    <property type="match status" value="1"/>
</dbReference>
<dbReference type="Proteomes" id="UP000018227">
    <property type="component" value="Unassembled WGS sequence"/>
</dbReference>
<dbReference type="RefSeq" id="WP_023353813.1">
    <property type="nucleotide sequence ID" value="NZ_KI535367.1"/>
</dbReference>
<sequence>MKKIINNKKLIVGLIFIIYLLMLCYHLFLSDSIGKREIAESYRYNFTLFKEILRYIRNINVIGVKLVFINIIGNVVAFVPFGIFVGYFLKNSKYTFLKTILLGLVFTVAIEGIQLITRVGICDVDDILLNFIGVVTGGVFSKIFNKNN</sequence>
<evidence type="ECO:0000256" key="1">
    <source>
        <dbReference type="SAM" id="Phobius"/>
    </source>
</evidence>
<dbReference type="InterPro" id="IPR053150">
    <property type="entry name" value="Teicoplanin_resist-assoc"/>
</dbReference>
<keyword evidence="4" id="KW-1185">Reference proteome</keyword>
<gene>
    <name evidence="3" type="ORF">GCWU0000282_000930</name>
</gene>
<dbReference type="PANTHER" id="PTHR36834">
    <property type="entry name" value="MEMBRANE PROTEIN-RELATED"/>
    <property type="match status" value="1"/>
</dbReference>
<accession>V2XNM3</accession>
<keyword evidence="1" id="KW-0472">Membrane</keyword>
<dbReference type="HOGENOM" id="CLU_077618_5_2_9"/>
<feature type="transmembrane region" description="Helical" evidence="1">
    <location>
        <begin position="127"/>
        <end position="144"/>
    </location>
</feature>
<dbReference type="OrthoDB" id="9805025at2"/>
<evidence type="ECO:0000259" key="2">
    <source>
        <dbReference type="Pfam" id="PF04892"/>
    </source>
</evidence>
<feature type="transmembrane region" description="Helical" evidence="1">
    <location>
        <begin position="10"/>
        <end position="28"/>
    </location>
</feature>
<feature type="transmembrane region" description="Helical" evidence="1">
    <location>
        <begin position="67"/>
        <end position="89"/>
    </location>
</feature>
<feature type="transmembrane region" description="Helical" evidence="1">
    <location>
        <begin position="101"/>
        <end position="121"/>
    </location>
</feature>
<organism evidence="3 4">
    <name type="scientific">Catonella morbi ATCC 51271</name>
    <dbReference type="NCBI Taxonomy" id="592026"/>
    <lineage>
        <taxon>Bacteria</taxon>
        <taxon>Bacillati</taxon>
        <taxon>Bacillota</taxon>
        <taxon>Clostridia</taxon>
        <taxon>Lachnospirales</taxon>
        <taxon>Lachnospiraceae</taxon>
        <taxon>Catonella</taxon>
    </lineage>
</organism>
<evidence type="ECO:0000313" key="3">
    <source>
        <dbReference type="EMBL" id="ESL03764.1"/>
    </source>
</evidence>
<reference evidence="3 4" key="1">
    <citation type="submission" date="2013-06" db="EMBL/GenBank/DDBJ databases">
        <authorList>
            <person name="Weinstock G."/>
            <person name="Sodergren E."/>
            <person name="Clifton S."/>
            <person name="Fulton L."/>
            <person name="Fulton B."/>
            <person name="Courtney L."/>
            <person name="Fronick C."/>
            <person name="Harrison M."/>
            <person name="Strong C."/>
            <person name="Farmer C."/>
            <person name="Delahaunty K."/>
            <person name="Markovic C."/>
            <person name="Hall O."/>
            <person name="Minx P."/>
            <person name="Tomlinson C."/>
            <person name="Mitreva M."/>
            <person name="Nelson J."/>
            <person name="Hou S."/>
            <person name="Wollam A."/>
            <person name="Pepin K.H."/>
            <person name="Johnson M."/>
            <person name="Bhonagiri V."/>
            <person name="Nash W.E."/>
            <person name="Warren W."/>
            <person name="Chinwalla A."/>
            <person name="Mardis E.R."/>
            <person name="Wilson R.K."/>
        </authorList>
    </citation>
    <scope>NUCLEOTIDE SEQUENCE [LARGE SCALE GENOMIC DNA]</scope>
    <source>
        <strain evidence="3 4">ATCC 51271</strain>
    </source>
</reference>
<name>V2XNM3_9FIRM</name>
<dbReference type="STRING" id="592026.GCWU0000282_000930"/>